<comment type="caution">
    <text evidence="1">The sequence shown here is derived from an EMBL/GenBank/DDBJ whole genome shotgun (WGS) entry which is preliminary data.</text>
</comment>
<keyword evidence="2" id="KW-1185">Reference proteome</keyword>
<name>A0ABX9SQM1_9GAMM</name>
<accession>A0ABX9SQM1</accession>
<protein>
    <submittedName>
        <fullName evidence="1">Uncharacterized protein</fullName>
    </submittedName>
</protein>
<evidence type="ECO:0000313" key="1">
    <source>
        <dbReference type="EMBL" id="RKS65787.1"/>
    </source>
</evidence>
<evidence type="ECO:0000313" key="2">
    <source>
        <dbReference type="Proteomes" id="UP000280955"/>
    </source>
</evidence>
<dbReference type="RefSeq" id="WP_015834370.1">
    <property type="nucleotide sequence ID" value="NC_012962.1"/>
</dbReference>
<reference evidence="1 2" key="1">
    <citation type="submission" date="2018-10" db="EMBL/GenBank/DDBJ databases">
        <title>Genomic Encyclopedia of Archaeal and Bacterial Type Strains, Phase II (KMG-II): from individual species to whole genera.</title>
        <authorList>
            <person name="Goeker M."/>
        </authorList>
    </citation>
    <scope>NUCLEOTIDE SEQUENCE [LARGE SCALE GENOMIC DNA]</scope>
    <source>
        <strain evidence="1 2">DSM 15149</strain>
    </source>
</reference>
<dbReference type="Proteomes" id="UP000280955">
    <property type="component" value="Unassembled WGS sequence"/>
</dbReference>
<proteinExistence type="predicted"/>
<organism evidence="1 2">
    <name type="scientific">Photorhabdus asymbiotica</name>
    <dbReference type="NCBI Taxonomy" id="291112"/>
    <lineage>
        <taxon>Bacteria</taxon>
        <taxon>Pseudomonadati</taxon>
        <taxon>Pseudomonadota</taxon>
        <taxon>Gammaproteobacteria</taxon>
        <taxon>Enterobacterales</taxon>
        <taxon>Morganellaceae</taxon>
        <taxon>Photorhabdus</taxon>
    </lineage>
</organism>
<gene>
    <name evidence="1" type="ORF">BDD30_0056</name>
</gene>
<sequence>MNNEYKNNTVNWRISPDTVGSIDNNGLYTAPNRVKNIEFVQVMASDANNNQSSAIITVIPSSVALTPSFTFISEAKKTSVTFKATELEGKKVTWSINNYTSNQYGSIDQNGIYTPPESRFNDGYTFVSITAKAENGAEAQALICLMAKIPGHAFFDVQPNICLSVKPGEEIIFRANADRYNGDPDSWEIFPSLGKLGEPEYIKNNDPEIPIYGYYQVKYIAPTNINSSQILVVRTWEYDKHDEHNQGKAGYAFIEIVPENEL</sequence>
<dbReference type="EMBL" id="RBLJ01000001">
    <property type="protein sequence ID" value="RKS65787.1"/>
    <property type="molecule type" value="Genomic_DNA"/>
</dbReference>